<keyword evidence="2" id="KW-1185">Reference proteome</keyword>
<sequence length="79" mass="9246">MFLSYLPIKQAPEKRYRDSFEPYRQRGVKGDLFKASISSHSDRAFFLHLQASKDAKQGITKYILKHYKSSTNFSDNLNK</sequence>
<dbReference type="Proteomes" id="UP000030146">
    <property type="component" value="Unassembled WGS sequence"/>
</dbReference>
<organism evidence="1 2">
    <name type="scientific">Porphyromonas gulae</name>
    <dbReference type="NCBI Taxonomy" id="111105"/>
    <lineage>
        <taxon>Bacteria</taxon>
        <taxon>Pseudomonadati</taxon>
        <taxon>Bacteroidota</taxon>
        <taxon>Bacteroidia</taxon>
        <taxon>Bacteroidales</taxon>
        <taxon>Porphyromonadaceae</taxon>
        <taxon>Porphyromonas</taxon>
    </lineage>
</organism>
<dbReference type="AlphaFoldDB" id="A0A0A2FCU6"/>
<gene>
    <name evidence="1" type="ORF">HR15_05625</name>
</gene>
<accession>A0A0A2FCU6</accession>
<evidence type="ECO:0000313" key="1">
    <source>
        <dbReference type="EMBL" id="KGN87912.1"/>
    </source>
</evidence>
<comment type="caution">
    <text evidence="1">The sequence shown here is derived from an EMBL/GenBank/DDBJ whole genome shotgun (WGS) entry which is preliminary data.</text>
</comment>
<evidence type="ECO:0000313" key="2">
    <source>
        <dbReference type="Proteomes" id="UP000030146"/>
    </source>
</evidence>
<proteinExistence type="predicted"/>
<reference evidence="1 2" key="1">
    <citation type="submission" date="2014-08" db="EMBL/GenBank/DDBJ databases">
        <title>Porphyromonas gulae strain:COT-052_OH3439 Genome sequencing.</title>
        <authorList>
            <person name="Wallis C."/>
            <person name="Deusch O."/>
            <person name="O'Flynn C."/>
            <person name="Davis I."/>
            <person name="Jospin G."/>
            <person name="Darling A.E."/>
            <person name="Coil D.A."/>
            <person name="Alexiev A."/>
            <person name="Horsfall A."/>
            <person name="Kirkwood N."/>
            <person name="Harris S."/>
            <person name="Eisen J.A."/>
        </authorList>
    </citation>
    <scope>NUCLEOTIDE SEQUENCE [LARGE SCALE GENOMIC DNA]</scope>
    <source>
        <strain evidence="2">COT-052 OH3439</strain>
    </source>
</reference>
<dbReference type="EMBL" id="JRAK01000080">
    <property type="protein sequence ID" value="KGN87912.1"/>
    <property type="molecule type" value="Genomic_DNA"/>
</dbReference>
<protein>
    <submittedName>
        <fullName evidence="1">Uncharacterized protein</fullName>
    </submittedName>
</protein>
<name>A0A0A2FCU6_9PORP</name>